<evidence type="ECO:0000256" key="10">
    <source>
        <dbReference type="PROSITE-ProRule" id="PRU00042"/>
    </source>
</evidence>
<dbReference type="SUPFAM" id="SSF57667">
    <property type="entry name" value="beta-beta-alpha zinc fingers"/>
    <property type="match status" value="1"/>
</dbReference>
<proteinExistence type="predicted"/>
<evidence type="ECO:0000256" key="3">
    <source>
        <dbReference type="ARBA" id="ARBA00022737"/>
    </source>
</evidence>
<keyword evidence="3" id="KW-0677">Repeat</keyword>
<dbReference type="GO" id="GO:0000978">
    <property type="term" value="F:RNA polymerase II cis-regulatory region sequence-specific DNA binding"/>
    <property type="evidence" value="ECO:0007669"/>
    <property type="project" value="TreeGrafter"/>
</dbReference>
<dbReference type="GO" id="GO:0005634">
    <property type="term" value="C:nucleus"/>
    <property type="evidence" value="ECO:0007669"/>
    <property type="project" value="UniProtKB-SubCell"/>
</dbReference>
<dbReference type="GO" id="GO:0000981">
    <property type="term" value="F:DNA-binding transcription factor activity, RNA polymerase II-specific"/>
    <property type="evidence" value="ECO:0007669"/>
    <property type="project" value="TreeGrafter"/>
</dbReference>
<evidence type="ECO:0000256" key="8">
    <source>
        <dbReference type="ARBA" id="ARBA00023163"/>
    </source>
</evidence>
<keyword evidence="7" id="KW-0238">DNA-binding</keyword>
<dbReference type="Gene3D" id="3.30.160.60">
    <property type="entry name" value="Classic Zinc Finger"/>
    <property type="match status" value="2"/>
</dbReference>
<dbReference type="InterPro" id="IPR036236">
    <property type="entry name" value="Znf_C2H2_sf"/>
</dbReference>
<feature type="non-terminal residue" evidence="12">
    <location>
        <position position="1"/>
    </location>
</feature>
<dbReference type="PANTHER" id="PTHR23226">
    <property type="entry name" value="ZINC FINGER AND SCAN DOMAIN-CONTAINING"/>
    <property type="match status" value="1"/>
</dbReference>
<reference evidence="12 13" key="1">
    <citation type="submission" date="2019-09" db="EMBL/GenBank/DDBJ databases">
        <title>Bird 10,000 Genomes (B10K) Project - Family phase.</title>
        <authorList>
            <person name="Zhang G."/>
        </authorList>
    </citation>
    <scope>NUCLEOTIDE SEQUENCE [LARGE SCALE GENOMIC DNA]</scope>
    <source>
        <strain evidence="12">B10K-DU-001-24</strain>
        <tissue evidence="12">Muscle</tissue>
    </source>
</reference>
<dbReference type="FunFam" id="3.30.160.60:FF:000965">
    <property type="entry name" value="Neurotrophin receptor-interacting factor homolog"/>
    <property type="match status" value="1"/>
</dbReference>
<evidence type="ECO:0000256" key="5">
    <source>
        <dbReference type="ARBA" id="ARBA00022833"/>
    </source>
</evidence>
<dbReference type="EMBL" id="VWZI01019506">
    <property type="protein sequence ID" value="NXG51355.1"/>
    <property type="molecule type" value="Genomic_DNA"/>
</dbReference>
<dbReference type="SMART" id="SM00355">
    <property type="entry name" value="ZnF_C2H2"/>
    <property type="match status" value="2"/>
</dbReference>
<feature type="non-terminal residue" evidence="12">
    <location>
        <position position="51"/>
    </location>
</feature>
<keyword evidence="13" id="KW-1185">Reference proteome</keyword>
<evidence type="ECO:0000256" key="9">
    <source>
        <dbReference type="ARBA" id="ARBA00023242"/>
    </source>
</evidence>
<evidence type="ECO:0000313" key="13">
    <source>
        <dbReference type="Proteomes" id="UP000574528"/>
    </source>
</evidence>
<evidence type="ECO:0000256" key="7">
    <source>
        <dbReference type="ARBA" id="ARBA00023125"/>
    </source>
</evidence>
<dbReference type="PROSITE" id="PS50157">
    <property type="entry name" value="ZINC_FINGER_C2H2_2"/>
    <property type="match status" value="2"/>
</dbReference>
<dbReference type="FunFam" id="3.30.160.60:FF:000690">
    <property type="entry name" value="Zinc finger protein 354C"/>
    <property type="match status" value="1"/>
</dbReference>
<evidence type="ECO:0000259" key="11">
    <source>
        <dbReference type="PROSITE" id="PS50157"/>
    </source>
</evidence>
<sequence>CGDCGKAFRSRAALSFHRNVHTGERPYGCGECGKSFASSSGLSRHRQNHAA</sequence>
<evidence type="ECO:0000256" key="1">
    <source>
        <dbReference type="ARBA" id="ARBA00004123"/>
    </source>
</evidence>
<keyword evidence="8" id="KW-0804">Transcription</keyword>
<evidence type="ECO:0000256" key="2">
    <source>
        <dbReference type="ARBA" id="ARBA00022723"/>
    </source>
</evidence>
<dbReference type="PROSITE" id="PS00028">
    <property type="entry name" value="ZINC_FINGER_C2H2_1"/>
    <property type="match status" value="2"/>
</dbReference>
<keyword evidence="6" id="KW-0805">Transcription regulation</keyword>
<evidence type="ECO:0000256" key="4">
    <source>
        <dbReference type="ARBA" id="ARBA00022771"/>
    </source>
</evidence>
<dbReference type="OrthoDB" id="3437960at2759"/>
<dbReference type="GO" id="GO:0008270">
    <property type="term" value="F:zinc ion binding"/>
    <property type="evidence" value="ECO:0007669"/>
    <property type="project" value="UniProtKB-KW"/>
</dbReference>
<keyword evidence="9" id="KW-0539">Nucleus</keyword>
<feature type="domain" description="C2H2-type" evidence="11">
    <location>
        <begin position="1"/>
        <end position="26"/>
    </location>
</feature>
<evidence type="ECO:0000256" key="6">
    <source>
        <dbReference type="ARBA" id="ARBA00023015"/>
    </source>
</evidence>
<protein>
    <submittedName>
        <fullName evidence="12">ZN850 protein</fullName>
    </submittedName>
</protein>
<evidence type="ECO:0000313" key="12">
    <source>
        <dbReference type="EMBL" id="NXG51355.1"/>
    </source>
</evidence>
<comment type="subcellular location">
    <subcellularLocation>
        <location evidence="1">Nucleus</location>
    </subcellularLocation>
</comment>
<keyword evidence="5" id="KW-0862">Zinc</keyword>
<gene>
    <name evidence="12" type="primary">Znf850_1</name>
    <name evidence="12" type="ORF">PSIHAE_R14921</name>
</gene>
<feature type="domain" description="C2H2-type" evidence="11">
    <location>
        <begin position="27"/>
        <end position="51"/>
    </location>
</feature>
<organism evidence="12 13">
    <name type="scientific">Psilopogon haemacephalus</name>
    <name type="common">coppersmith barbet</name>
    <dbReference type="NCBI Taxonomy" id="2585815"/>
    <lineage>
        <taxon>Eukaryota</taxon>
        <taxon>Metazoa</taxon>
        <taxon>Chordata</taxon>
        <taxon>Craniata</taxon>
        <taxon>Vertebrata</taxon>
        <taxon>Euteleostomi</taxon>
        <taxon>Archelosauria</taxon>
        <taxon>Archosauria</taxon>
        <taxon>Dinosauria</taxon>
        <taxon>Saurischia</taxon>
        <taxon>Theropoda</taxon>
        <taxon>Coelurosauria</taxon>
        <taxon>Aves</taxon>
        <taxon>Neognathae</taxon>
        <taxon>Neoaves</taxon>
        <taxon>Telluraves</taxon>
        <taxon>Coraciimorphae</taxon>
        <taxon>Piciformes</taxon>
        <taxon>Megalaimidae</taxon>
        <taxon>Psilopogon</taxon>
    </lineage>
</organism>
<dbReference type="InterPro" id="IPR013087">
    <property type="entry name" value="Znf_C2H2_type"/>
</dbReference>
<keyword evidence="4 10" id="KW-0863">Zinc-finger</keyword>
<accession>A0A7K9CJ39</accession>
<comment type="caution">
    <text evidence="12">The sequence shown here is derived from an EMBL/GenBank/DDBJ whole genome shotgun (WGS) entry which is preliminary data.</text>
</comment>
<dbReference type="AlphaFoldDB" id="A0A7K9CJ39"/>
<keyword evidence="2" id="KW-0479">Metal-binding</keyword>
<dbReference type="Proteomes" id="UP000574528">
    <property type="component" value="Unassembled WGS sequence"/>
</dbReference>
<dbReference type="PANTHER" id="PTHR23226:SF416">
    <property type="entry name" value="FI01424P"/>
    <property type="match status" value="1"/>
</dbReference>
<name>A0A7K9CJ39_9PICI</name>
<dbReference type="Pfam" id="PF00096">
    <property type="entry name" value="zf-C2H2"/>
    <property type="match status" value="2"/>
</dbReference>